<evidence type="ECO:0000259" key="1">
    <source>
        <dbReference type="Pfam" id="PF06114"/>
    </source>
</evidence>
<dbReference type="PANTHER" id="PTHR43236:SF2">
    <property type="entry name" value="BLL0069 PROTEIN"/>
    <property type="match status" value="1"/>
</dbReference>
<dbReference type="InterPro" id="IPR010359">
    <property type="entry name" value="IrrE_HExxH"/>
</dbReference>
<dbReference type="Gene3D" id="1.10.10.2910">
    <property type="match status" value="1"/>
</dbReference>
<dbReference type="RefSeq" id="WP_168930688.1">
    <property type="nucleotide sequence ID" value="NZ_JABAFV010000005.1"/>
</dbReference>
<proteinExistence type="predicted"/>
<dbReference type="Pfam" id="PF06114">
    <property type="entry name" value="Peptidase_M78"/>
    <property type="match status" value="1"/>
</dbReference>
<dbReference type="InterPro" id="IPR052345">
    <property type="entry name" value="Rad_response_metalloprotease"/>
</dbReference>
<dbReference type="EMBL" id="JABAFV010000005">
    <property type="protein sequence ID" value="NME49550.1"/>
    <property type="molecule type" value="Genomic_DNA"/>
</dbReference>
<organism evidence="2 3">
    <name type="scientific">Enterococcus cecorum</name>
    <dbReference type="NCBI Taxonomy" id="44008"/>
    <lineage>
        <taxon>Bacteria</taxon>
        <taxon>Bacillati</taxon>
        <taxon>Bacillota</taxon>
        <taxon>Bacilli</taxon>
        <taxon>Lactobacillales</taxon>
        <taxon>Enterococcaceae</taxon>
        <taxon>Enterococcus</taxon>
    </lineage>
</organism>
<gene>
    <name evidence="2" type="ORF">HF857_04675</name>
</gene>
<feature type="domain" description="IrrE N-terminal-like" evidence="1">
    <location>
        <begin position="175"/>
        <end position="283"/>
    </location>
</feature>
<evidence type="ECO:0000313" key="3">
    <source>
        <dbReference type="Proteomes" id="UP000588071"/>
    </source>
</evidence>
<evidence type="ECO:0000313" key="2">
    <source>
        <dbReference type="EMBL" id="NME49550.1"/>
    </source>
</evidence>
<protein>
    <submittedName>
        <fullName evidence="2">ImmA/IrrE family metallo-endopeptidase</fullName>
    </submittedName>
</protein>
<comment type="caution">
    <text evidence="2">The sequence shown here is derived from an EMBL/GenBank/DDBJ whole genome shotgun (WGS) entry which is preliminary data.</text>
</comment>
<accession>A0A7X9NLE4</accession>
<dbReference type="AlphaFoldDB" id="A0A7X9NLE4"/>
<reference evidence="2 3" key="1">
    <citation type="submission" date="2020-04" db="EMBL/GenBank/DDBJ databases">
        <authorList>
            <person name="Hitch T.C.A."/>
            <person name="Wylensek D."/>
            <person name="Clavel T."/>
        </authorList>
    </citation>
    <scope>NUCLEOTIDE SEQUENCE [LARGE SCALE GENOMIC DNA]</scope>
    <source>
        <strain evidence="2 3">WCA-380-WT-3C</strain>
    </source>
</reference>
<sequence length="369" mass="42853">MGNRLNINTNVLLAYIRQSNIPIEILCEKIKNFDQILSGEIAPTFTQLSNIAKTINVPTGLLLLDKPIDGRKVNLQFRTINSEHMEEMSPELRDTILDMQEKQDFLKEEVESECPFVGLFTVQDDDEKVIQEIHQYLGTKIVKERFKDYRKKMNNLGVFIFLNGKVKDNTRRPLNLKEFRGFVLSDKRAPLIFINQTDSSAGKLFTLIHEFVHLFFDDSDLLTNHDFDSHTKLEAKINRITAEILLPQQLLAELFDNYQNLVDNLASISKRFEVSKFVVLRRLFDLKYISREAYISMNHQLEHEFVKLQKNDGNSSGGNYYNNLKFRMDRHFVHYMDNAVKQNRISYTDAFLIVGVGYKGYHNLVGDGA</sequence>
<dbReference type="PANTHER" id="PTHR43236">
    <property type="entry name" value="ANTITOXIN HIGA1"/>
    <property type="match status" value="1"/>
</dbReference>
<name>A0A7X9NLE4_9ENTE</name>
<dbReference type="Proteomes" id="UP000588071">
    <property type="component" value="Unassembled WGS sequence"/>
</dbReference>